<sequence length="82" mass="7346">MAGIVAAGAIGAALAVGGVAYAAGDPDTGNGEQIVRVVEDGGGTGYTGDGRDCPDKGTGEGTGTGSGGSSGGATGSGTGDNL</sequence>
<accession>A0A8J4EBV8</accession>
<feature type="signal peptide" evidence="2">
    <location>
        <begin position="1"/>
        <end position="22"/>
    </location>
</feature>
<comment type="caution">
    <text evidence="3">The sequence shown here is derived from an EMBL/GenBank/DDBJ whole genome shotgun (WGS) entry which is preliminary data.</text>
</comment>
<dbReference type="Proteomes" id="UP000635606">
    <property type="component" value="Unassembled WGS sequence"/>
</dbReference>
<evidence type="ECO:0000256" key="1">
    <source>
        <dbReference type="SAM" id="MobiDB-lite"/>
    </source>
</evidence>
<dbReference type="EMBL" id="BOPH01000068">
    <property type="protein sequence ID" value="GIJ69805.1"/>
    <property type="molecule type" value="Genomic_DNA"/>
</dbReference>
<protein>
    <submittedName>
        <fullName evidence="3">Uncharacterized protein</fullName>
    </submittedName>
</protein>
<dbReference type="AlphaFoldDB" id="A0A8J4EBV8"/>
<feature type="chain" id="PRO_5035316247" evidence="2">
    <location>
        <begin position="23"/>
        <end position="82"/>
    </location>
</feature>
<evidence type="ECO:0000313" key="3">
    <source>
        <dbReference type="EMBL" id="GIJ69805.1"/>
    </source>
</evidence>
<name>A0A8J4EBV8_9ACTN</name>
<organism evidence="3 4">
    <name type="scientific">Virgisporangium ochraceum</name>
    <dbReference type="NCBI Taxonomy" id="65505"/>
    <lineage>
        <taxon>Bacteria</taxon>
        <taxon>Bacillati</taxon>
        <taxon>Actinomycetota</taxon>
        <taxon>Actinomycetes</taxon>
        <taxon>Micromonosporales</taxon>
        <taxon>Micromonosporaceae</taxon>
        <taxon>Virgisporangium</taxon>
    </lineage>
</organism>
<evidence type="ECO:0000256" key="2">
    <source>
        <dbReference type="SAM" id="SignalP"/>
    </source>
</evidence>
<feature type="compositionally biased region" description="Basic and acidic residues" evidence="1">
    <location>
        <begin position="49"/>
        <end position="58"/>
    </location>
</feature>
<gene>
    <name evidence="3" type="ORF">Voc01_047220</name>
</gene>
<feature type="region of interest" description="Disordered" evidence="1">
    <location>
        <begin position="39"/>
        <end position="82"/>
    </location>
</feature>
<reference evidence="3" key="1">
    <citation type="submission" date="2021-01" db="EMBL/GenBank/DDBJ databases">
        <title>Whole genome shotgun sequence of Virgisporangium ochraceum NBRC 16418.</title>
        <authorList>
            <person name="Komaki H."/>
            <person name="Tamura T."/>
        </authorList>
    </citation>
    <scope>NUCLEOTIDE SEQUENCE</scope>
    <source>
        <strain evidence="3">NBRC 16418</strain>
    </source>
</reference>
<evidence type="ECO:0000313" key="4">
    <source>
        <dbReference type="Proteomes" id="UP000635606"/>
    </source>
</evidence>
<keyword evidence="2" id="KW-0732">Signal</keyword>
<feature type="compositionally biased region" description="Gly residues" evidence="1">
    <location>
        <begin position="59"/>
        <end position="82"/>
    </location>
</feature>
<keyword evidence="4" id="KW-1185">Reference proteome</keyword>
<proteinExistence type="predicted"/>